<dbReference type="AlphaFoldDB" id="A0A164YAJ7"/>
<name>A0A164YAJ7_DAUCS</name>
<dbReference type="InterPro" id="IPR003871">
    <property type="entry name" value="RFA1B/D_OB_1st"/>
</dbReference>
<dbReference type="PANTHER" id="PTHR47165:SF4">
    <property type="entry name" value="OS03G0429900 PROTEIN"/>
    <property type="match status" value="1"/>
</dbReference>
<dbReference type="KEGG" id="dcr:108221462"/>
<reference evidence="2" key="1">
    <citation type="journal article" date="2016" name="Nat. Genet.">
        <title>A high-quality carrot genome assembly provides new insights into carotenoid accumulation and asterid genome evolution.</title>
        <authorList>
            <person name="Iorizzo M."/>
            <person name="Ellison S."/>
            <person name="Senalik D."/>
            <person name="Zeng P."/>
            <person name="Satapoomin P."/>
            <person name="Huang J."/>
            <person name="Bowman M."/>
            <person name="Iovene M."/>
            <person name="Sanseverino W."/>
            <person name="Cavagnaro P."/>
            <person name="Yildiz M."/>
            <person name="Macko-Podgorni A."/>
            <person name="Moranska E."/>
            <person name="Grzebelus E."/>
            <person name="Grzebelus D."/>
            <person name="Ashrafi H."/>
            <person name="Zheng Z."/>
            <person name="Cheng S."/>
            <person name="Spooner D."/>
            <person name="Van Deynze A."/>
            <person name="Simon P."/>
        </authorList>
    </citation>
    <scope>NUCLEOTIDE SEQUENCE</scope>
    <source>
        <tissue evidence="2">Leaf</tissue>
    </source>
</reference>
<dbReference type="InterPro" id="IPR012340">
    <property type="entry name" value="NA-bd_OB-fold"/>
</dbReference>
<dbReference type="Gene3D" id="2.40.50.140">
    <property type="entry name" value="Nucleic acid-binding proteins"/>
    <property type="match status" value="2"/>
</dbReference>
<reference evidence="2" key="2">
    <citation type="submission" date="2022-03" db="EMBL/GenBank/DDBJ databases">
        <title>Draft title - Genomic analysis of global carrot germplasm unveils the trajectory of domestication and the origin of high carotenoid orange carrot.</title>
        <authorList>
            <person name="Iorizzo M."/>
            <person name="Ellison S."/>
            <person name="Senalik D."/>
            <person name="Macko-Podgorni A."/>
            <person name="Grzebelus D."/>
            <person name="Bostan H."/>
            <person name="Rolling W."/>
            <person name="Curaba J."/>
            <person name="Simon P."/>
        </authorList>
    </citation>
    <scope>NUCLEOTIDE SEQUENCE</scope>
    <source>
        <tissue evidence="2">Leaf</tissue>
    </source>
</reference>
<protein>
    <recommendedName>
        <fullName evidence="1">Replication protein A 70 kDa DNA-binding subunit B/D first OB fold domain-containing protein</fullName>
    </recommendedName>
</protein>
<gene>
    <name evidence="2" type="ORF">DCAR_0520078</name>
</gene>
<dbReference type="Pfam" id="PF02721">
    <property type="entry name" value="DUF223"/>
    <property type="match status" value="1"/>
</dbReference>
<organism evidence="2 3">
    <name type="scientific">Daucus carota subsp. sativus</name>
    <name type="common">Carrot</name>
    <dbReference type="NCBI Taxonomy" id="79200"/>
    <lineage>
        <taxon>Eukaryota</taxon>
        <taxon>Viridiplantae</taxon>
        <taxon>Streptophyta</taxon>
        <taxon>Embryophyta</taxon>
        <taxon>Tracheophyta</taxon>
        <taxon>Spermatophyta</taxon>
        <taxon>Magnoliopsida</taxon>
        <taxon>eudicotyledons</taxon>
        <taxon>Gunneridae</taxon>
        <taxon>Pentapetalae</taxon>
        <taxon>asterids</taxon>
        <taxon>campanulids</taxon>
        <taxon>Apiales</taxon>
        <taxon>Apiaceae</taxon>
        <taxon>Apioideae</taxon>
        <taxon>Scandiceae</taxon>
        <taxon>Daucinae</taxon>
        <taxon>Daucus</taxon>
        <taxon>Daucus sect. Daucus</taxon>
    </lineage>
</organism>
<accession>A0A164YAJ7</accession>
<dbReference type="Gramene" id="KZM94225">
    <property type="protein sequence ID" value="KZM94225"/>
    <property type="gene ID" value="DCAR_017468"/>
</dbReference>
<proteinExistence type="predicted"/>
<keyword evidence="3" id="KW-1185">Reference proteome</keyword>
<evidence type="ECO:0000259" key="1">
    <source>
        <dbReference type="Pfam" id="PF02721"/>
    </source>
</evidence>
<dbReference type="PANTHER" id="PTHR47165">
    <property type="entry name" value="OS03G0429900 PROTEIN"/>
    <property type="match status" value="1"/>
</dbReference>
<feature type="domain" description="Replication protein A 70 kDa DNA-binding subunit B/D first OB fold" evidence="1">
    <location>
        <begin position="6"/>
        <end position="107"/>
    </location>
</feature>
<evidence type="ECO:0000313" key="2">
    <source>
        <dbReference type="EMBL" id="WOH00704.1"/>
    </source>
</evidence>
<dbReference type="EMBL" id="CP093347">
    <property type="protein sequence ID" value="WOH00704.1"/>
    <property type="molecule type" value="Genomic_DNA"/>
</dbReference>
<evidence type="ECO:0000313" key="3">
    <source>
        <dbReference type="Proteomes" id="UP000077755"/>
    </source>
</evidence>
<dbReference type="Proteomes" id="UP000077755">
    <property type="component" value="Chromosome 5"/>
</dbReference>
<sequence>MDEIPYQMISNLRPDAATDWRLQVRLTRMWRNMNRNAETVSVNFIFVDALGGRIHAWMPPQHFQQLENNFLEVETYVVRRFVVRRYLPMQNGRCFENDIYIQLNHMTEVFVIGGVDYIPPHVFQFTDFDAIVDAARQNQYLIDVVGILQAVGPITPFRNKYNVQENSIQFTITDMHTSTKVIFYNEMAQSFDQAVRDAVRHPIIVIISSCKAKFMPDEPKLTDSAPTRFFINENHEAVEDLRNALRLADYFHN</sequence>
<dbReference type="SUPFAM" id="SSF50249">
    <property type="entry name" value="Nucleic acid-binding proteins"/>
    <property type="match status" value="2"/>
</dbReference>